<evidence type="ECO:0000256" key="6">
    <source>
        <dbReference type="ARBA" id="ARBA00023004"/>
    </source>
</evidence>
<dbReference type="InterPro" id="IPR017871">
    <property type="entry name" value="ABC_transporter-like_CS"/>
</dbReference>
<dbReference type="PROSITE" id="PS00211">
    <property type="entry name" value="ABC_TRANSPORTER_1"/>
    <property type="match status" value="1"/>
</dbReference>
<name>A0ABP4WKB3_9MICC</name>
<keyword evidence="12" id="KW-1185">Reference proteome</keyword>
<evidence type="ECO:0000256" key="9">
    <source>
        <dbReference type="SAM" id="MobiDB-lite"/>
    </source>
</evidence>
<evidence type="ECO:0000256" key="3">
    <source>
        <dbReference type="ARBA" id="ARBA00022496"/>
    </source>
</evidence>
<dbReference type="InterPro" id="IPR050093">
    <property type="entry name" value="ABC_SmlMolc_Importer"/>
</dbReference>
<dbReference type="Pfam" id="PF00005">
    <property type="entry name" value="ABC_tran"/>
    <property type="match status" value="1"/>
</dbReference>
<evidence type="ECO:0000259" key="10">
    <source>
        <dbReference type="PROSITE" id="PS50893"/>
    </source>
</evidence>
<evidence type="ECO:0000313" key="11">
    <source>
        <dbReference type="EMBL" id="GAA1754049.1"/>
    </source>
</evidence>
<dbReference type="GO" id="GO:0005524">
    <property type="term" value="F:ATP binding"/>
    <property type="evidence" value="ECO:0007669"/>
    <property type="project" value="UniProtKB-KW"/>
</dbReference>
<dbReference type="Proteomes" id="UP001501204">
    <property type="component" value="Unassembled WGS sequence"/>
</dbReference>
<dbReference type="Gene3D" id="3.40.50.300">
    <property type="entry name" value="P-loop containing nucleotide triphosphate hydrolases"/>
    <property type="match status" value="1"/>
</dbReference>
<comment type="caution">
    <text evidence="11">The sequence shown here is derived from an EMBL/GenBank/DDBJ whole genome shotgun (WGS) entry which is preliminary data.</text>
</comment>
<dbReference type="RefSeq" id="WP_344120582.1">
    <property type="nucleotide sequence ID" value="NZ_BAAAOA010000014.1"/>
</dbReference>
<keyword evidence="3" id="KW-0410">Iron transport</keyword>
<keyword evidence="5 11" id="KW-0067">ATP-binding</keyword>
<dbReference type="InterPro" id="IPR003439">
    <property type="entry name" value="ABC_transporter-like_ATP-bd"/>
</dbReference>
<reference evidence="12" key="1">
    <citation type="journal article" date="2019" name="Int. J. Syst. Evol. Microbiol.">
        <title>The Global Catalogue of Microorganisms (GCM) 10K type strain sequencing project: providing services to taxonomists for standard genome sequencing and annotation.</title>
        <authorList>
            <consortium name="The Broad Institute Genomics Platform"/>
            <consortium name="The Broad Institute Genome Sequencing Center for Infectious Disease"/>
            <person name="Wu L."/>
            <person name="Ma J."/>
        </authorList>
    </citation>
    <scope>NUCLEOTIDE SEQUENCE [LARGE SCALE GENOMIC DNA]</scope>
    <source>
        <strain evidence="12">JCM 14735</strain>
    </source>
</reference>
<evidence type="ECO:0000256" key="4">
    <source>
        <dbReference type="ARBA" id="ARBA00022741"/>
    </source>
</evidence>
<dbReference type="EMBL" id="BAAAOA010000014">
    <property type="protein sequence ID" value="GAA1754049.1"/>
    <property type="molecule type" value="Genomic_DNA"/>
</dbReference>
<sequence length="394" mass="42592">MTVQTTSAQTASGRGGTVPALVLEGLSRHYGSSVGVSGLELTVPPGELVTLIGPSGCGKSTTLRLVAGLERPDEGSIRIAGDVVADRRRFQEPERRRVGLVFQDHALFPHLTVAKNVAFGLDRLPRAGRRARVGEVLELVRLGHLAHRYPHELSGGEQQRVALARALAPRPAVVLLDEPFSSLDESLRAQVRRDTVATLRETGTTAVLVTHDQTEALSVGHRVVVMHDGVIEQSDTPERVFEQPATRFVASFMGDADFLPARVHRALLTCEIGIVSTVPGWADSDVDVDVVLRPHEVALEPDPGSPARVSAVEYHGAFVLHHVRLASGRTLRSWQPHHVRHPVGTPVAVSVTPGTTPTLLVEDRAVTTPPPRSPDGTSNRRSRMSDELGKTFLR</sequence>
<dbReference type="SUPFAM" id="SSF50331">
    <property type="entry name" value="MOP-like"/>
    <property type="match status" value="1"/>
</dbReference>
<keyword evidence="7" id="KW-0406">Ion transport</keyword>
<dbReference type="PANTHER" id="PTHR42781">
    <property type="entry name" value="SPERMIDINE/PUTRESCINE IMPORT ATP-BINDING PROTEIN POTA"/>
    <property type="match status" value="1"/>
</dbReference>
<evidence type="ECO:0000256" key="5">
    <source>
        <dbReference type="ARBA" id="ARBA00022840"/>
    </source>
</evidence>
<protein>
    <submittedName>
        <fullName evidence="11">ABC transporter ATP-binding protein</fullName>
    </submittedName>
</protein>
<dbReference type="InterPro" id="IPR013611">
    <property type="entry name" value="Transp-assoc_OB_typ2"/>
</dbReference>
<dbReference type="PROSITE" id="PS50893">
    <property type="entry name" value="ABC_TRANSPORTER_2"/>
    <property type="match status" value="1"/>
</dbReference>
<keyword evidence="1" id="KW-0813">Transport</keyword>
<feature type="compositionally biased region" description="Basic and acidic residues" evidence="9">
    <location>
        <begin position="383"/>
        <end position="394"/>
    </location>
</feature>
<keyword evidence="6" id="KW-0408">Iron</keyword>
<evidence type="ECO:0000313" key="12">
    <source>
        <dbReference type="Proteomes" id="UP001501204"/>
    </source>
</evidence>
<evidence type="ECO:0000256" key="2">
    <source>
        <dbReference type="ARBA" id="ARBA00022475"/>
    </source>
</evidence>
<gene>
    <name evidence="11" type="ORF">GCM10009767_11350</name>
</gene>
<keyword evidence="4" id="KW-0547">Nucleotide-binding</keyword>
<dbReference type="Pfam" id="PF08402">
    <property type="entry name" value="TOBE_2"/>
    <property type="match status" value="1"/>
</dbReference>
<dbReference type="InterPro" id="IPR027417">
    <property type="entry name" value="P-loop_NTPase"/>
</dbReference>
<dbReference type="InterPro" id="IPR008995">
    <property type="entry name" value="Mo/tungstate-bd_C_term_dom"/>
</dbReference>
<evidence type="ECO:0000256" key="1">
    <source>
        <dbReference type="ARBA" id="ARBA00022448"/>
    </source>
</evidence>
<dbReference type="InterPro" id="IPR015853">
    <property type="entry name" value="ABC_transpr_FbpC"/>
</dbReference>
<dbReference type="SMART" id="SM00382">
    <property type="entry name" value="AAA"/>
    <property type="match status" value="1"/>
</dbReference>
<evidence type="ECO:0000256" key="8">
    <source>
        <dbReference type="ARBA" id="ARBA00023136"/>
    </source>
</evidence>
<dbReference type="SUPFAM" id="SSF52540">
    <property type="entry name" value="P-loop containing nucleoside triphosphate hydrolases"/>
    <property type="match status" value="1"/>
</dbReference>
<accession>A0ABP4WKB3</accession>
<feature type="domain" description="ABC transporter" evidence="10">
    <location>
        <begin position="21"/>
        <end position="253"/>
    </location>
</feature>
<organism evidence="11 12">
    <name type="scientific">Kocuria aegyptia</name>
    <dbReference type="NCBI Taxonomy" id="330943"/>
    <lineage>
        <taxon>Bacteria</taxon>
        <taxon>Bacillati</taxon>
        <taxon>Actinomycetota</taxon>
        <taxon>Actinomycetes</taxon>
        <taxon>Micrococcales</taxon>
        <taxon>Micrococcaceae</taxon>
        <taxon>Kocuria</taxon>
    </lineage>
</organism>
<dbReference type="InterPro" id="IPR003593">
    <property type="entry name" value="AAA+_ATPase"/>
</dbReference>
<proteinExistence type="predicted"/>
<dbReference type="PANTHER" id="PTHR42781:SF4">
    <property type="entry name" value="SPERMIDINE_PUTRESCINE IMPORT ATP-BINDING PROTEIN POTA"/>
    <property type="match status" value="1"/>
</dbReference>
<keyword evidence="2" id="KW-1003">Cell membrane</keyword>
<evidence type="ECO:0000256" key="7">
    <source>
        <dbReference type="ARBA" id="ARBA00023065"/>
    </source>
</evidence>
<dbReference type="CDD" id="cd03259">
    <property type="entry name" value="ABC_Carb_Solutes_like"/>
    <property type="match status" value="1"/>
</dbReference>
<keyword evidence="8" id="KW-0472">Membrane</keyword>
<feature type="region of interest" description="Disordered" evidence="9">
    <location>
        <begin position="358"/>
        <end position="394"/>
    </location>
</feature>